<feature type="domain" description="BSD" evidence="8">
    <location>
        <begin position="265"/>
        <end position="316"/>
    </location>
</feature>
<dbReference type="AlphaFoldDB" id="A0A9P9WPG2"/>
<dbReference type="EMBL" id="JAFIMR010000010">
    <property type="protein sequence ID" value="KAI1873661.1"/>
    <property type="molecule type" value="Genomic_DNA"/>
</dbReference>
<dbReference type="Pfam" id="PF03909">
    <property type="entry name" value="BSD"/>
    <property type="match status" value="1"/>
</dbReference>
<protein>
    <recommendedName>
        <fullName evidence="8">BSD domain-containing protein</fullName>
    </recommendedName>
</protein>
<evidence type="ECO:0000256" key="4">
    <source>
        <dbReference type="ARBA" id="ARBA00023015"/>
    </source>
</evidence>
<dbReference type="GO" id="GO:0000439">
    <property type="term" value="C:transcription factor TFIIH core complex"/>
    <property type="evidence" value="ECO:0007669"/>
    <property type="project" value="InterPro"/>
</dbReference>
<feature type="region of interest" description="Disordered" evidence="7">
    <location>
        <begin position="127"/>
        <end position="154"/>
    </location>
</feature>
<comment type="subcellular location">
    <subcellularLocation>
        <location evidence="1">Nucleus</location>
    </subcellularLocation>
</comment>
<gene>
    <name evidence="9" type="ORF">JX265_005283</name>
</gene>
<comment type="similarity">
    <text evidence="2">Belongs to the TFB1 family.</text>
</comment>
<keyword evidence="10" id="KW-1185">Reference proteome</keyword>
<comment type="caution">
    <text evidence="9">The sequence shown here is derived from an EMBL/GenBank/DDBJ whole genome shotgun (WGS) entry which is preliminary data.</text>
</comment>
<evidence type="ECO:0000259" key="8">
    <source>
        <dbReference type="PROSITE" id="PS50858"/>
    </source>
</evidence>
<feature type="region of interest" description="Disordered" evidence="7">
    <location>
        <begin position="499"/>
        <end position="531"/>
    </location>
</feature>
<dbReference type="InterPro" id="IPR027079">
    <property type="entry name" value="Tfb1/GTF2H1"/>
</dbReference>
<organism evidence="9 10">
    <name type="scientific">Neoarthrinium moseri</name>
    <dbReference type="NCBI Taxonomy" id="1658444"/>
    <lineage>
        <taxon>Eukaryota</taxon>
        <taxon>Fungi</taxon>
        <taxon>Dikarya</taxon>
        <taxon>Ascomycota</taxon>
        <taxon>Pezizomycotina</taxon>
        <taxon>Sordariomycetes</taxon>
        <taxon>Xylariomycetidae</taxon>
        <taxon>Amphisphaeriales</taxon>
        <taxon>Apiosporaceae</taxon>
        <taxon>Neoarthrinium</taxon>
    </lineage>
</organism>
<dbReference type="CDD" id="cd13229">
    <property type="entry name" value="PH_TFIIH"/>
    <property type="match status" value="1"/>
</dbReference>
<keyword evidence="4" id="KW-0805">Transcription regulation</keyword>
<dbReference type="PANTHER" id="PTHR12856">
    <property type="entry name" value="TRANSCRIPTION INITIATION FACTOR IIH-RELATED"/>
    <property type="match status" value="1"/>
</dbReference>
<evidence type="ECO:0000256" key="5">
    <source>
        <dbReference type="ARBA" id="ARBA00023163"/>
    </source>
</evidence>
<evidence type="ECO:0000256" key="7">
    <source>
        <dbReference type="SAM" id="MobiDB-lite"/>
    </source>
</evidence>
<dbReference type="SUPFAM" id="SSF50729">
    <property type="entry name" value="PH domain-like"/>
    <property type="match status" value="1"/>
</dbReference>
<dbReference type="InterPro" id="IPR013876">
    <property type="entry name" value="TFIIH_BTF_p62_N"/>
</dbReference>
<dbReference type="PROSITE" id="PS50858">
    <property type="entry name" value="BSD"/>
    <property type="match status" value="1"/>
</dbReference>
<dbReference type="Gene3D" id="2.30.29.30">
    <property type="entry name" value="Pleckstrin-homology domain (PH domain)/Phosphotyrosine-binding domain (PTB)"/>
    <property type="match status" value="2"/>
</dbReference>
<dbReference type="Proteomes" id="UP000829685">
    <property type="component" value="Unassembled WGS sequence"/>
</dbReference>
<accession>A0A9P9WPG2</accession>
<dbReference type="InterPro" id="IPR011993">
    <property type="entry name" value="PH-like_dom_sf"/>
</dbReference>
<sequence>MPPPRGAAAYKKKDGTLTLSDDQSSVIWIPQTTPGGPPTVSLAIADITSMPSVDPARHRPPKADCSPDFQQTPVTAPKVILKIAAKTAPDAEPTAYMFHFNSPGDPRAEADAIKDLLSRLLAEYRSNDPSIPRPAAGGVNGKNKGDAGGRGSASGSMAFASAVNAKGDKPTLGQIFDDHELIHGQHAPEIQKHLLAADRNLFRIHMEALSTKPESMSVTTFNAQFWTTRIDQLRAYAIEKYQVTGPFNILSVVKPVTEANHDPNQPDQQRMSMTRDQISMIMQQHPLLNRIYVENVPPLTESEFWERFFLSKLVKKLKGERLAGNEVADKIFDKYDEYENITAYSSKNLAKYVPHIIDLEGNEENQGGYKSGNTKDIEMRPRGWTQVPIIQTLNSLSGKLLSGVVPADNDLVDPNTPEDNVYNQLAIRDLQGTVEEQRVILNIREQSRFFSAQKDSDTAATEIYAKQDPKKVLRGVQGDLAQLSSHGTAGIDLHAAIGIDDDSDSDEESKKRDHVGSRASRRQAQQQVLDSMRQRRAQLYEHVSDSTTPMGLPAGVAERCNLAHATTIEFVNQFWSAFLSGDPDRAAELGFLAEALRKSKERIRAVALEAEKVRQEIIERRTAEIVKIYERTKKKTKFNPNSVGGGKRAVEILMQPVVHSLDKALADYQRALAAEGIQASTET</sequence>
<evidence type="ECO:0000256" key="2">
    <source>
        <dbReference type="ARBA" id="ARBA00009448"/>
    </source>
</evidence>
<keyword evidence="5" id="KW-0804">Transcription</keyword>
<dbReference type="Pfam" id="PF08567">
    <property type="entry name" value="PH_TFIIH"/>
    <property type="match status" value="2"/>
</dbReference>
<reference evidence="9" key="1">
    <citation type="submission" date="2021-03" db="EMBL/GenBank/DDBJ databases">
        <title>Revisited historic fungal species revealed as producer of novel bioactive compounds through whole genome sequencing and comparative genomics.</title>
        <authorList>
            <person name="Vignolle G.A."/>
            <person name="Hochenegger N."/>
            <person name="Mach R.L."/>
            <person name="Mach-Aigner A.R."/>
            <person name="Javad Rahimi M."/>
            <person name="Salim K.A."/>
            <person name="Chan C.M."/>
            <person name="Lim L.B.L."/>
            <person name="Cai F."/>
            <person name="Druzhinina I.S."/>
            <person name="U'Ren J.M."/>
            <person name="Derntl C."/>
        </authorList>
    </citation>
    <scope>NUCLEOTIDE SEQUENCE</scope>
    <source>
        <strain evidence="9">TUCIM 5799</strain>
    </source>
</reference>
<dbReference type="InterPro" id="IPR005607">
    <property type="entry name" value="BSD_dom"/>
</dbReference>
<evidence type="ECO:0000256" key="1">
    <source>
        <dbReference type="ARBA" id="ARBA00004123"/>
    </source>
</evidence>
<keyword evidence="6" id="KW-0539">Nucleus</keyword>
<dbReference type="GO" id="GO:0006351">
    <property type="term" value="P:DNA-templated transcription"/>
    <property type="evidence" value="ECO:0007669"/>
    <property type="project" value="InterPro"/>
</dbReference>
<name>A0A9P9WPG2_9PEZI</name>
<evidence type="ECO:0000313" key="9">
    <source>
        <dbReference type="EMBL" id="KAI1873661.1"/>
    </source>
</evidence>
<dbReference type="SMART" id="SM00751">
    <property type="entry name" value="BSD"/>
    <property type="match status" value="1"/>
</dbReference>
<feature type="region of interest" description="Disordered" evidence="7">
    <location>
        <begin position="52"/>
        <end position="71"/>
    </location>
</feature>
<evidence type="ECO:0000256" key="6">
    <source>
        <dbReference type="ARBA" id="ARBA00023242"/>
    </source>
</evidence>
<evidence type="ECO:0000256" key="3">
    <source>
        <dbReference type="ARBA" id="ARBA00022737"/>
    </source>
</evidence>
<evidence type="ECO:0000313" key="10">
    <source>
        <dbReference type="Proteomes" id="UP000829685"/>
    </source>
</evidence>
<keyword evidence="3" id="KW-0677">Repeat</keyword>
<proteinExistence type="inferred from homology"/>
<dbReference type="GO" id="GO:0006289">
    <property type="term" value="P:nucleotide-excision repair"/>
    <property type="evidence" value="ECO:0007669"/>
    <property type="project" value="InterPro"/>
</dbReference>